<dbReference type="InterPro" id="IPR016035">
    <property type="entry name" value="Acyl_Trfase/lysoPLipase"/>
</dbReference>
<keyword evidence="1 4" id="KW-0378">Hydrolase</keyword>
<keyword evidence="2 4" id="KW-0442">Lipid degradation</keyword>
<feature type="active site" description="Nucleophile" evidence="4">
    <location>
        <position position="46"/>
    </location>
</feature>
<dbReference type="PANTHER" id="PTHR14226">
    <property type="entry name" value="NEUROPATHY TARGET ESTERASE/SWISS CHEESE D.MELANOGASTER"/>
    <property type="match status" value="1"/>
</dbReference>
<evidence type="ECO:0000256" key="4">
    <source>
        <dbReference type="PROSITE-ProRule" id="PRU01161"/>
    </source>
</evidence>
<dbReference type="RefSeq" id="WP_277578450.1">
    <property type="nucleotide sequence ID" value="NZ_JANRMI010000003.1"/>
</dbReference>
<keyword evidence="3 4" id="KW-0443">Lipid metabolism</keyword>
<comment type="caution">
    <text evidence="6">The sequence shown here is derived from an EMBL/GenBank/DDBJ whole genome shotgun (WGS) entry which is preliminary data.</text>
</comment>
<dbReference type="PROSITE" id="PS51635">
    <property type="entry name" value="PNPLA"/>
    <property type="match status" value="1"/>
</dbReference>
<dbReference type="SUPFAM" id="SSF52151">
    <property type="entry name" value="FabD/lysophospholipase-like"/>
    <property type="match status" value="1"/>
</dbReference>
<protein>
    <submittedName>
        <fullName evidence="6">Patatin-like phospholipase family protein</fullName>
    </submittedName>
</protein>
<evidence type="ECO:0000313" key="6">
    <source>
        <dbReference type="EMBL" id="MDG0816973.1"/>
    </source>
</evidence>
<evidence type="ECO:0000256" key="3">
    <source>
        <dbReference type="ARBA" id="ARBA00023098"/>
    </source>
</evidence>
<dbReference type="PANTHER" id="PTHR14226:SF57">
    <property type="entry name" value="BLR7027 PROTEIN"/>
    <property type="match status" value="1"/>
</dbReference>
<accession>A0ABT6DJK5</accession>
<evidence type="ECO:0000259" key="5">
    <source>
        <dbReference type="PROSITE" id="PS51635"/>
    </source>
</evidence>
<organism evidence="6 7">
    <name type="scientific">Bdellovibrio svalbardensis</name>
    <dbReference type="NCBI Taxonomy" id="2972972"/>
    <lineage>
        <taxon>Bacteria</taxon>
        <taxon>Pseudomonadati</taxon>
        <taxon>Bdellovibrionota</taxon>
        <taxon>Bdellovibrionia</taxon>
        <taxon>Bdellovibrionales</taxon>
        <taxon>Pseudobdellovibrionaceae</taxon>
        <taxon>Bdellovibrio</taxon>
    </lineage>
</organism>
<keyword evidence="7" id="KW-1185">Reference proteome</keyword>
<dbReference type="Pfam" id="PF01734">
    <property type="entry name" value="Patatin"/>
    <property type="match status" value="1"/>
</dbReference>
<dbReference type="EMBL" id="JANRMI010000003">
    <property type="protein sequence ID" value="MDG0816973.1"/>
    <property type="molecule type" value="Genomic_DNA"/>
</dbReference>
<evidence type="ECO:0000256" key="1">
    <source>
        <dbReference type="ARBA" id="ARBA00022801"/>
    </source>
</evidence>
<dbReference type="Proteomes" id="UP001152321">
    <property type="component" value="Unassembled WGS sequence"/>
</dbReference>
<feature type="domain" description="PNPLA" evidence="5">
    <location>
        <begin position="7"/>
        <end position="222"/>
    </location>
</feature>
<feature type="short sequence motif" description="GXGXXG" evidence="4">
    <location>
        <begin position="11"/>
        <end position="16"/>
    </location>
</feature>
<gene>
    <name evidence="6" type="ORF">NWE73_11395</name>
</gene>
<evidence type="ECO:0000313" key="7">
    <source>
        <dbReference type="Proteomes" id="UP001152321"/>
    </source>
</evidence>
<name>A0ABT6DJK5_9BACT</name>
<dbReference type="Gene3D" id="3.40.1090.10">
    <property type="entry name" value="Cytosolic phospholipase A2 catalytic domain"/>
    <property type="match status" value="1"/>
</dbReference>
<feature type="active site" description="Proton acceptor" evidence="4">
    <location>
        <position position="209"/>
    </location>
</feature>
<comment type="caution">
    <text evidence="4">Lacks conserved residue(s) required for the propagation of feature annotation.</text>
</comment>
<reference evidence="6" key="1">
    <citation type="submission" date="2022-08" db="EMBL/GenBank/DDBJ databases">
        <title>Novel Bdellovibrio Species Isolated from Svalbard: Designation Bdellovibrio svalbardensis.</title>
        <authorList>
            <person name="Mitchell R.J."/>
            <person name="Choi S.Y."/>
        </authorList>
    </citation>
    <scope>NUCLEOTIDE SEQUENCE</scope>
    <source>
        <strain evidence="6">PAP01</strain>
    </source>
</reference>
<dbReference type="InterPro" id="IPR002641">
    <property type="entry name" value="PNPLA_dom"/>
</dbReference>
<evidence type="ECO:0000256" key="2">
    <source>
        <dbReference type="ARBA" id="ARBA00022963"/>
    </source>
</evidence>
<sequence>MAKKMGLVLSGGGARGAYQVGILAAVKDIAQQSGLPPRFDYLSGVSAGAINASSLASNAHDFNASVDNLVKLWSNLTIDQVFSTNPLTMGRIGFQWMKDLSLGSLTGTTPGGSLLDTTPLRQMIHQNMDYAKVEQNIKDGHLTALAVTSVDYANSTTVTFVQGHESLPTWDKGRKRSEKAAISTEHIMASSAIPLLFPPIQVNDRFHGDGSVRNHAPCSPVIYLGAEKLLVIGVRKQSTTAHERRAVENQISPSVARVMNTILNGVLLDAIEQDIDRLKRLNEYAMAIPPEQHHKVALRPLDYLFISPSADIGEMAIHKAHKLPRIIRYLLKGLGSLEDASEIISYLLFEPSFCSDLIEIGYQDGLAHKEQIAQLLSK</sequence>
<dbReference type="InterPro" id="IPR050301">
    <property type="entry name" value="NTE"/>
</dbReference>
<proteinExistence type="predicted"/>
<feature type="short sequence motif" description="GXSXG" evidence="4">
    <location>
        <begin position="44"/>
        <end position="48"/>
    </location>
</feature>